<sequence>MYTREQLRLLRMLSGAIRWKKGRRRARLQRRALLRKIQYWEATKDKRIQAKQNRITENLPSPVLPINPPNVPVKPASQALSEVLTETSIRPASPASLSLYEPPKNDYKLKPLNSSLDPNNITLFRFPIIDWGYRWQRPQHICQQFARHGYRVFYFAIETMPIGSEVATFEDVQAALQIREAEENVWLVQLCSHSSLNAYRDTIDHPLDKQYMKWSIEALKQRFNIGQTASIVDLPFWSMLVFDLEDNKVIYDCMDEHAGFSNTSDELLALEPALMNRADAVVASSDLLYQKARSLNPSVHLIPNAGEFAHFSIKPSYRPIDIAKVHQPIVGYIGAIADWFDMVFVYELAKGNPDWNFVLIGDTYFSDTSNIEKLQNVFLLGEKQYHELPAYLHAFDVCIIPFLINSLTLATNPVKIYEYLSAGKPVVSTPLPELAPMSEYVSLASGLKEFEAAIARGLQENGEEQARAMEKRRQFAAENTWEHRYKDFHSIILTALYPKVSVIIVTHNNWTFTERCLNSLLRHTAYPRIEIIVVDNASSDETAARLLQLNYPDIKTILLSENNGFAEGNNIGILNATGDYVVLLNNDTIVSKDWLPRLLRPFRTDPQIAAVGPMSNYVGNDQKLDFFVGDEIQGANEIWLDEFYELYDRRMRYTEMLGFFCVAIKKEMFKKLGSLDKNFGTGMFEDDDFCLRLRHAGYRLAVAEDAFVYHKGSATFNQWEEEQKNSLFHQNQSYFESKWGINWSPHRMPLSLFVNTSDPDKIAEIVAANPKTAVFASCPEEWKNPQEEWQRKLLQKCDGDSLVIARVGSYLGQPIHGIRKIGPNLYFTNNMELLQKIKFKHIYDFRQLAPGGELIGNELRLLTSV</sequence>
<name>A0A7X2Z1K3_9BACL</name>
<organism evidence="2 3">
    <name type="scientific">Paenibacillus woosongensis</name>
    <dbReference type="NCBI Taxonomy" id="307580"/>
    <lineage>
        <taxon>Bacteria</taxon>
        <taxon>Bacillati</taxon>
        <taxon>Bacillota</taxon>
        <taxon>Bacilli</taxon>
        <taxon>Bacillales</taxon>
        <taxon>Paenibacillaceae</taxon>
        <taxon>Paenibacillus</taxon>
    </lineage>
</organism>
<gene>
    <name evidence="2" type="ORF">GNP95_12510</name>
</gene>
<evidence type="ECO:0000313" key="2">
    <source>
        <dbReference type="EMBL" id="MUG45813.1"/>
    </source>
</evidence>
<feature type="domain" description="Glycosyltransferase 2-like" evidence="1">
    <location>
        <begin position="501"/>
        <end position="672"/>
    </location>
</feature>
<protein>
    <submittedName>
        <fullName evidence="2">Glycosyltransferase</fullName>
    </submittedName>
</protein>
<accession>A0A7X2Z1K3</accession>
<dbReference type="Proteomes" id="UP000447876">
    <property type="component" value="Unassembled WGS sequence"/>
</dbReference>
<comment type="caution">
    <text evidence="2">The sequence shown here is derived from an EMBL/GenBank/DDBJ whole genome shotgun (WGS) entry which is preliminary data.</text>
</comment>
<reference evidence="2 3" key="1">
    <citation type="submission" date="2019-11" db="EMBL/GenBank/DDBJ databases">
        <title>Draft genome sequences of five Paenibacillus species of dairy origin.</title>
        <authorList>
            <person name="Olajide A.M."/>
            <person name="Chen S."/>
            <person name="Lapointe G."/>
        </authorList>
    </citation>
    <scope>NUCLEOTIDE SEQUENCE [LARGE SCALE GENOMIC DNA]</scope>
    <source>
        <strain evidence="2 3">12CR55</strain>
    </source>
</reference>
<dbReference type="Gene3D" id="3.40.50.11010">
    <property type="match status" value="1"/>
</dbReference>
<dbReference type="Pfam" id="PF00535">
    <property type="entry name" value="Glycos_transf_2"/>
    <property type="match status" value="1"/>
</dbReference>
<dbReference type="InterPro" id="IPR029044">
    <property type="entry name" value="Nucleotide-diphossugar_trans"/>
</dbReference>
<dbReference type="Gene3D" id="3.90.550.10">
    <property type="entry name" value="Spore Coat Polysaccharide Biosynthesis Protein SpsA, Chain A"/>
    <property type="match status" value="1"/>
</dbReference>
<evidence type="ECO:0000259" key="1">
    <source>
        <dbReference type="Pfam" id="PF00535"/>
    </source>
</evidence>
<evidence type="ECO:0000313" key="3">
    <source>
        <dbReference type="Proteomes" id="UP000447876"/>
    </source>
</evidence>
<dbReference type="CDD" id="cd04186">
    <property type="entry name" value="GT_2_like_c"/>
    <property type="match status" value="1"/>
</dbReference>
<dbReference type="Gene3D" id="3.40.50.2000">
    <property type="entry name" value="Glycogen Phosphorylase B"/>
    <property type="match status" value="1"/>
</dbReference>
<dbReference type="SUPFAM" id="SSF53756">
    <property type="entry name" value="UDP-Glycosyltransferase/glycogen phosphorylase"/>
    <property type="match status" value="1"/>
</dbReference>
<dbReference type="EMBL" id="WNZW01000003">
    <property type="protein sequence ID" value="MUG45813.1"/>
    <property type="molecule type" value="Genomic_DNA"/>
</dbReference>
<dbReference type="PANTHER" id="PTHR43179:SF7">
    <property type="entry name" value="RHAMNOSYLTRANSFERASE WBBL"/>
    <property type="match status" value="1"/>
</dbReference>
<dbReference type="AlphaFoldDB" id="A0A7X2Z1K3"/>
<dbReference type="Pfam" id="PF13692">
    <property type="entry name" value="Glyco_trans_1_4"/>
    <property type="match status" value="1"/>
</dbReference>
<dbReference type="SUPFAM" id="SSF53448">
    <property type="entry name" value="Nucleotide-diphospho-sugar transferases"/>
    <property type="match status" value="1"/>
</dbReference>
<keyword evidence="2" id="KW-0808">Transferase</keyword>
<dbReference type="PANTHER" id="PTHR43179">
    <property type="entry name" value="RHAMNOSYLTRANSFERASE WBBL"/>
    <property type="match status" value="1"/>
</dbReference>
<proteinExistence type="predicted"/>
<dbReference type="GO" id="GO:0016740">
    <property type="term" value="F:transferase activity"/>
    <property type="evidence" value="ECO:0007669"/>
    <property type="project" value="UniProtKB-KW"/>
</dbReference>
<dbReference type="OrthoDB" id="9816564at2"/>
<dbReference type="InterPro" id="IPR001173">
    <property type="entry name" value="Glyco_trans_2-like"/>
</dbReference>